<feature type="compositionally biased region" description="Polar residues" evidence="1">
    <location>
        <begin position="74"/>
        <end position="90"/>
    </location>
</feature>
<feature type="region of interest" description="Disordered" evidence="1">
    <location>
        <begin position="63"/>
        <end position="110"/>
    </location>
</feature>
<proteinExistence type="predicted"/>
<dbReference type="AlphaFoldDB" id="A0A5J5ARR6"/>
<protein>
    <submittedName>
        <fullName evidence="2">Uncharacterized protein</fullName>
    </submittedName>
</protein>
<evidence type="ECO:0000256" key="1">
    <source>
        <dbReference type="SAM" id="MobiDB-lite"/>
    </source>
</evidence>
<gene>
    <name evidence="2" type="ORF">F0562_033217</name>
</gene>
<keyword evidence="3" id="KW-1185">Reference proteome</keyword>
<evidence type="ECO:0000313" key="2">
    <source>
        <dbReference type="EMBL" id="KAA8533250.1"/>
    </source>
</evidence>
<accession>A0A5J5ARR6</accession>
<sequence>MGFLAMNCGWRTKTSYPSTTFLPSTNSTFTCRKFCGSYVSPKFIPTKLCYGFGAKIRAFASRNSVKKPRRQREAQNNVIIQSNKNQSNEYDGQADRSPSGDESVQDNSKMSSFDNLDAQKSITIPSRSAVLQACTATSGLIAALGVIIRQVSHVASVEGLPILDCSAEVSFSLEMWHLQLITGLVILISSCRYLLLKTWPDFAESSAAANQQVLTSLQPLDYVIVAFLPGFSEVSIDLFICLFHFVFVSSVLPSPVFFVKIDIIFLNGCENCIGTPFSWCIATIVWNQFEKCLGSCCSFWCFALGKWPKLFLCNLGNICRVCLWLCNNCILKRVCANGFTRSKQSGWRNYMELHIKAIKIE</sequence>
<reference evidence="2 3" key="1">
    <citation type="submission" date="2019-09" db="EMBL/GenBank/DDBJ databases">
        <title>A chromosome-level genome assembly of the Chinese tupelo Nyssa sinensis.</title>
        <authorList>
            <person name="Yang X."/>
            <person name="Kang M."/>
            <person name="Yang Y."/>
            <person name="Xiong H."/>
            <person name="Wang M."/>
            <person name="Zhang Z."/>
            <person name="Wang Z."/>
            <person name="Wu H."/>
            <person name="Ma T."/>
            <person name="Liu J."/>
            <person name="Xi Z."/>
        </authorList>
    </citation>
    <scope>NUCLEOTIDE SEQUENCE [LARGE SCALE GENOMIC DNA]</scope>
    <source>
        <strain evidence="2">J267</strain>
        <tissue evidence="2">Leaf</tissue>
    </source>
</reference>
<dbReference type="PANTHER" id="PTHR43592">
    <property type="entry name" value="CAAX AMINO TERMINAL PROTEASE"/>
    <property type="match status" value="1"/>
</dbReference>
<evidence type="ECO:0000313" key="3">
    <source>
        <dbReference type="Proteomes" id="UP000325577"/>
    </source>
</evidence>
<feature type="compositionally biased region" description="Polar residues" evidence="1">
    <location>
        <begin position="100"/>
        <end position="110"/>
    </location>
</feature>
<dbReference type="OrthoDB" id="2017864at2759"/>
<dbReference type="PANTHER" id="PTHR43592:SF7">
    <property type="entry name" value="CAAX AMINO TERMINAL PROTEASE FAMILY PROTEIN"/>
    <property type="match status" value="1"/>
</dbReference>
<name>A0A5J5ARR6_9ASTE</name>
<organism evidence="2 3">
    <name type="scientific">Nyssa sinensis</name>
    <dbReference type="NCBI Taxonomy" id="561372"/>
    <lineage>
        <taxon>Eukaryota</taxon>
        <taxon>Viridiplantae</taxon>
        <taxon>Streptophyta</taxon>
        <taxon>Embryophyta</taxon>
        <taxon>Tracheophyta</taxon>
        <taxon>Spermatophyta</taxon>
        <taxon>Magnoliopsida</taxon>
        <taxon>eudicotyledons</taxon>
        <taxon>Gunneridae</taxon>
        <taxon>Pentapetalae</taxon>
        <taxon>asterids</taxon>
        <taxon>Cornales</taxon>
        <taxon>Nyssaceae</taxon>
        <taxon>Nyssa</taxon>
    </lineage>
</organism>
<dbReference type="Proteomes" id="UP000325577">
    <property type="component" value="Linkage Group LG19"/>
</dbReference>
<dbReference type="EMBL" id="CM018042">
    <property type="protein sequence ID" value="KAA8533250.1"/>
    <property type="molecule type" value="Genomic_DNA"/>
</dbReference>